<dbReference type="AlphaFoldDB" id="A0A7C5N7F8"/>
<comment type="catalytic activity">
    <reaction evidence="3">
        <text>uridine(65) in tRNA = pseudouridine(65) in tRNA</text>
        <dbReference type="Rhea" id="RHEA:42536"/>
        <dbReference type="Rhea" id="RHEA-COMP:10103"/>
        <dbReference type="Rhea" id="RHEA-COMP:10104"/>
        <dbReference type="ChEBI" id="CHEBI:65314"/>
        <dbReference type="ChEBI" id="CHEBI:65315"/>
        <dbReference type="EC" id="5.4.99.26"/>
    </reaction>
</comment>
<evidence type="ECO:0000256" key="2">
    <source>
        <dbReference type="ARBA" id="ARBA00023235"/>
    </source>
</evidence>
<dbReference type="GO" id="GO:0000455">
    <property type="term" value="P:enzyme-directed rRNA pseudouridine synthesis"/>
    <property type="evidence" value="ECO:0007669"/>
    <property type="project" value="TreeGrafter"/>
</dbReference>
<dbReference type="GO" id="GO:0008033">
    <property type="term" value="P:tRNA processing"/>
    <property type="evidence" value="ECO:0007669"/>
    <property type="project" value="UniProtKB-KW"/>
</dbReference>
<dbReference type="InterPro" id="IPR006224">
    <property type="entry name" value="PsdUridine_synth_RluA-like_CS"/>
</dbReference>
<evidence type="ECO:0000256" key="4">
    <source>
        <dbReference type="ARBA" id="ARBA00037670"/>
    </source>
</evidence>
<dbReference type="Pfam" id="PF00849">
    <property type="entry name" value="PseudoU_synth_2"/>
    <property type="match status" value="1"/>
</dbReference>
<dbReference type="Gene3D" id="3.30.2350.10">
    <property type="entry name" value="Pseudouridine synthase"/>
    <property type="match status" value="1"/>
</dbReference>
<name>A0A7C5N7F8_9GAMM</name>
<evidence type="ECO:0000256" key="5">
    <source>
        <dbReference type="ARBA" id="ARBA00038943"/>
    </source>
</evidence>
<keyword evidence="1" id="KW-0819">tRNA processing</keyword>
<dbReference type="InterPro" id="IPR006145">
    <property type="entry name" value="PsdUridine_synth_RsuA/RluA"/>
</dbReference>
<dbReference type="PANTHER" id="PTHR21600:SF56">
    <property type="entry name" value="TRNA PSEUDOURIDINE SYNTHASE C"/>
    <property type="match status" value="1"/>
</dbReference>
<evidence type="ECO:0000256" key="9">
    <source>
        <dbReference type="ARBA" id="ARBA00043049"/>
    </source>
</evidence>
<sequence>MLARMFTILYQDEHLVAIDKPSGALVHRTATSREGHIVLQGLRDQLGRWVWPVHRLDRATSGVLLLALDPETASALARQFKERSVDKRYLALVRGWPEASGVIDRPVHTGEHRNPEEKKPAVTEYRRLAQVELPVEVDRYPTSRYALVEAHPVTGRYQQIRQHLKKISHPIIGDTTWGNGKHNRFFRERYGIRRLMLHAVRLAFTHPASGDPLAVEAPVDGQWRGLFREFGWEEPEL</sequence>
<dbReference type="GO" id="GO:0160149">
    <property type="term" value="F:tRNA pseudouridine(65) synthase activity"/>
    <property type="evidence" value="ECO:0007669"/>
    <property type="project" value="UniProtKB-EC"/>
</dbReference>
<comment type="function">
    <text evidence="4">Responsible for synthesis of pseudouridine from uracil-65 in transfer RNAs.</text>
</comment>
<dbReference type="EC" id="5.4.99.26" evidence="5"/>
<dbReference type="EMBL" id="DROM01000120">
    <property type="protein sequence ID" value="HHH12966.1"/>
    <property type="molecule type" value="Genomic_DNA"/>
</dbReference>
<evidence type="ECO:0000259" key="10">
    <source>
        <dbReference type="Pfam" id="PF00849"/>
    </source>
</evidence>
<dbReference type="GO" id="GO:0003723">
    <property type="term" value="F:RNA binding"/>
    <property type="evidence" value="ECO:0007669"/>
    <property type="project" value="InterPro"/>
</dbReference>
<reference evidence="11" key="1">
    <citation type="journal article" date="2020" name="mSystems">
        <title>Genome- and Community-Level Interaction Insights into Carbon Utilization and Element Cycling Functions of Hydrothermarchaeota in Hydrothermal Sediment.</title>
        <authorList>
            <person name="Zhou Z."/>
            <person name="Liu Y."/>
            <person name="Xu W."/>
            <person name="Pan J."/>
            <person name="Luo Z.H."/>
            <person name="Li M."/>
        </authorList>
    </citation>
    <scope>NUCLEOTIDE SEQUENCE [LARGE SCALE GENOMIC DNA]</scope>
    <source>
        <strain evidence="11">HyVt-535</strain>
    </source>
</reference>
<accession>A0A7C5N7F8</accession>
<evidence type="ECO:0000313" key="11">
    <source>
        <dbReference type="EMBL" id="HHH12966.1"/>
    </source>
</evidence>
<dbReference type="InterPro" id="IPR020103">
    <property type="entry name" value="PsdUridine_synth_cat_dom_sf"/>
</dbReference>
<dbReference type="PANTHER" id="PTHR21600">
    <property type="entry name" value="MITOCHONDRIAL RNA PSEUDOURIDINE SYNTHASE"/>
    <property type="match status" value="1"/>
</dbReference>
<evidence type="ECO:0000256" key="7">
    <source>
        <dbReference type="ARBA" id="ARBA00041803"/>
    </source>
</evidence>
<dbReference type="SUPFAM" id="SSF55120">
    <property type="entry name" value="Pseudouridine synthase"/>
    <property type="match status" value="1"/>
</dbReference>
<proteinExistence type="predicted"/>
<organism evidence="11">
    <name type="scientific">Thiolapillus brandeum</name>
    <dbReference type="NCBI Taxonomy" id="1076588"/>
    <lineage>
        <taxon>Bacteria</taxon>
        <taxon>Pseudomonadati</taxon>
        <taxon>Pseudomonadota</taxon>
        <taxon>Gammaproteobacteria</taxon>
        <taxon>Chromatiales</taxon>
        <taxon>Sedimenticolaceae</taxon>
        <taxon>Thiolapillus</taxon>
    </lineage>
</organism>
<dbReference type="Proteomes" id="UP000886100">
    <property type="component" value="Unassembled WGS sequence"/>
</dbReference>
<comment type="caution">
    <text evidence="11">The sequence shown here is derived from an EMBL/GenBank/DDBJ whole genome shotgun (WGS) entry which is preliminary data.</text>
</comment>
<evidence type="ECO:0000256" key="8">
    <source>
        <dbReference type="ARBA" id="ARBA00041975"/>
    </source>
</evidence>
<protein>
    <recommendedName>
        <fullName evidence="6">tRNA pseudouridine synthase C</fullName>
        <ecNumber evidence="5">5.4.99.26</ecNumber>
    </recommendedName>
    <alternativeName>
        <fullName evidence="8">tRNA pseudouridine(65) synthase</fullName>
    </alternativeName>
    <alternativeName>
        <fullName evidence="9">tRNA pseudouridylate synthase C</fullName>
    </alternativeName>
    <alternativeName>
        <fullName evidence="7">tRNA-uridine isomerase C</fullName>
    </alternativeName>
</protein>
<dbReference type="PROSITE" id="PS01129">
    <property type="entry name" value="PSI_RLU"/>
    <property type="match status" value="1"/>
</dbReference>
<gene>
    <name evidence="11" type="ORF">ENJ98_01905</name>
</gene>
<evidence type="ECO:0000256" key="6">
    <source>
        <dbReference type="ARBA" id="ARBA00040675"/>
    </source>
</evidence>
<evidence type="ECO:0000256" key="3">
    <source>
        <dbReference type="ARBA" id="ARBA00036607"/>
    </source>
</evidence>
<dbReference type="InterPro" id="IPR050188">
    <property type="entry name" value="RluA_PseudoU_synthase"/>
</dbReference>
<evidence type="ECO:0000256" key="1">
    <source>
        <dbReference type="ARBA" id="ARBA00022694"/>
    </source>
</evidence>
<feature type="domain" description="Pseudouridine synthase RsuA/RluA-like" evidence="10">
    <location>
        <begin position="14"/>
        <end position="165"/>
    </location>
</feature>
<keyword evidence="2" id="KW-0413">Isomerase</keyword>